<feature type="region of interest" description="Disordered" evidence="1">
    <location>
        <begin position="60"/>
        <end position="80"/>
    </location>
</feature>
<evidence type="ECO:0000313" key="2">
    <source>
        <dbReference type="EMBL" id="KAG8081595.1"/>
    </source>
</evidence>
<feature type="region of interest" description="Disordered" evidence="1">
    <location>
        <begin position="1"/>
        <end position="31"/>
    </location>
</feature>
<reference evidence="2" key="1">
    <citation type="journal article" date="2021" name="bioRxiv">
        <title>Whole Genome Assembly and Annotation of Northern Wild Rice, Zizania palustris L., Supports a Whole Genome Duplication in the Zizania Genus.</title>
        <authorList>
            <person name="Haas M."/>
            <person name="Kono T."/>
            <person name="Macchietto M."/>
            <person name="Millas R."/>
            <person name="McGilp L."/>
            <person name="Shao M."/>
            <person name="Duquette J."/>
            <person name="Hirsch C.N."/>
            <person name="Kimball J."/>
        </authorList>
    </citation>
    <scope>NUCLEOTIDE SEQUENCE</scope>
    <source>
        <tissue evidence="2">Fresh leaf tissue</tissue>
    </source>
</reference>
<comment type="caution">
    <text evidence="2">The sequence shown here is derived from an EMBL/GenBank/DDBJ whole genome shotgun (WGS) entry which is preliminary data.</text>
</comment>
<proteinExistence type="predicted"/>
<dbReference type="Proteomes" id="UP000729402">
    <property type="component" value="Unassembled WGS sequence"/>
</dbReference>
<sequence length="116" mass="12510">MAGGGEVDDEVPGRRRGRCSGEGELERMDGRGRGVVAVPDDATVGWEAAFGGEEVWLETGGGCGEREKMTRRSDSGGALAMEVDRGPCDLRGFIVGDGTRYDANYQHIWLKNGDFR</sequence>
<name>A0A8J5TEC0_ZIZPA</name>
<feature type="compositionally biased region" description="Acidic residues" evidence="1">
    <location>
        <begin position="1"/>
        <end position="10"/>
    </location>
</feature>
<reference evidence="2" key="2">
    <citation type="submission" date="2021-02" db="EMBL/GenBank/DDBJ databases">
        <authorList>
            <person name="Kimball J.A."/>
            <person name="Haas M.W."/>
            <person name="Macchietto M."/>
            <person name="Kono T."/>
            <person name="Duquette J."/>
            <person name="Shao M."/>
        </authorList>
    </citation>
    <scope>NUCLEOTIDE SEQUENCE</scope>
    <source>
        <tissue evidence="2">Fresh leaf tissue</tissue>
    </source>
</reference>
<organism evidence="2 3">
    <name type="scientific">Zizania palustris</name>
    <name type="common">Northern wild rice</name>
    <dbReference type="NCBI Taxonomy" id="103762"/>
    <lineage>
        <taxon>Eukaryota</taxon>
        <taxon>Viridiplantae</taxon>
        <taxon>Streptophyta</taxon>
        <taxon>Embryophyta</taxon>
        <taxon>Tracheophyta</taxon>
        <taxon>Spermatophyta</taxon>
        <taxon>Magnoliopsida</taxon>
        <taxon>Liliopsida</taxon>
        <taxon>Poales</taxon>
        <taxon>Poaceae</taxon>
        <taxon>BOP clade</taxon>
        <taxon>Oryzoideae</taxon>
        <taxon>Oryzeae</taxon>
        <taxon>Zizaniinae</taxon>
        <taxon>Zizania</taxon>
    </lineage>
</organism>
<dbReference type="AlphaFoldDB" id="A0A8J5TEC0"/>
<feature type="compositionally biased region" description="Basic and acidic residues" evidence="1">
    <location>
        <begin position="64"/>
        <end position="74"/>
    </location>
</feature>
<evidence type="ECO:0000256" key="1">
    <source>
        <dbReference type="SAM" id="MobiDB-lite"/>
    </source>
</evidence>
<protein>
    <submittedName>
        <fullName evidence="2">Uncharacterized protein</fullName>
    </submittedName>
</protein>
<keyword evidence="3" id="KW-1185">Reference proteome</keyword>
<dbReference type="EMBL" id="JAAALK010000155">
    <property type="protein sequence ID" value="KAG8081595.1"/>
    <property type="molecule type" value="Genomic_DNA"/>
</dbReference>
<gene>
    <name evidence="2" type="ORF">GUJ93_ZPchr0283g7106</name>
</gene>
<evidence type="ECO:0000313" key="3">
    <source>
        <dbReference type="Proteomes" id="UP000729402"/>
    </source>
</evidence>
<accession>A0A8J5TEC0</accession>
<feature type="compositionally biased region" description="Basic and acidic residues" evidence="1">
    <location>
        <begin position="19"/>
        <end position="31"/>
    </location>
</feature>